<sequence>MSAATVSPAVDSEETNAVQEEKPSLRKRLTPPLVMVGLVLLGAVMPLYRNHIFYYWDDTAAAAVPVWQRVGEAISQGRLPLLELDMWRGGNFAAEVATGMWNPVEVALAVGTQWIDNVALAITIVKLAFMVMFSVGTYLLAREYGVRPWVSAAIGAALPLSGYVLFMDGTSWINALVTYGFMPYVWWTARRAARSGKSMIWVVVTGYLACTTGNPYELVSFGLCILAVMLETWLVFDRKRVWSLMGAGAAVILMNVIVYLPFALTASVSYRRDSKTLNDGFLAPQLQDFIGMSNPSMQPLVNIWSGLTPTFPALYLAWFIVPLVPWLRWRVLVERRRELMGLYFYTAVYVLLVLGPSQLSVFRWPMRLVPFLFLPLIVIWAIVASEGLQRTKARARMATSMALIAFGAYLGWAALPTTDRRQLLTNAILAIMVVVLVKVGVEKAKGFAVIAVGTIGFLACQLYWFPANYSVTDYKFPTSEKLLEERFSGRYEGMTVQIANLGNVAGNDRYPDGAYKDLTFGTNFSLAGVETLTAYSGVGFNAMDNATCTLYQGSTFCPEAWKSLWTPPPGATAPLADLLRAQTVVVQNSLIDTRREPAPEGWRQAESTDRVVVWKRIDPLPYPGGRVSSTPNGLRVDSDRMTGDVSEEVKFSGANGGSVVFARLAWPGYEAKINGKDVPVRLGPAGLATVDLPKDVSSGTLEITWVMPGLGIGIATGAAGLLITVVLGFVDWSQRRRRRVEGAADEPVSPNLDDQKLVTAGTGERQ</sequence>
<feature type="transmembrane region" description="Helical" evidence="2">
    <location>
        <begin position="118"/>
        <end position="141"/>
    </location>
</feature>
<keyword evidence="2" id="KW-0472">Membrane</keyword>
<keyword evidence="2" id="KW-0812">Transmembrane</keyword>
<dbReference type="EMBL" id="JANYMP010000022">
    <property type="protein sequence ID" value="MCS7482225.1"/>
    <property type="molecule type" value="Genomic_DNA"/>
</dbReference>
<protein>
    <submittedName>
        <fullName evidence="3">Uncharacterized protein</fullName>
    </submittedName>
</protein>
<feature type="transmembrane region" description="Helical" evidence="2">
    <location>
        <begin position="243"/>
        <end position="264"/>
    </location>
</feature>
<organism evidence="3 4">
    <name type="scientific">Umezawaea endophytica</name>
    <dbReference type="NCBI Taxonomy" id="1654476"/>
    <lineage>
        <taxon>Bacteria</taxon>
        <taxon>Bacillati</taxon>
        <taxon>Actinomycetota</taxon>
        <taxon>Actinomycetes</taxon>
        <taxon>Pseudonocardiales</taxon>
        <taxon>Pseudonocardiaceae</taxon>
        <taxon>Umezawaea</taxon>
    </lineage>
</organism>
<feature type="transmembrane region" description="Helical" evidence="2">
    <location>
        <begin position="29"/>
        <end position="48"/>
    </location>
</feature>
<comment type="caution">
    <text evidence="3">The sequence shown here is derived from an EMBL/GenBank/DDBJ whole genome shotgun (WGS) entry which is preliminary data.</text>
</comment>
<feature type="region of interest" description="Disordered" evidence="1">
    <location>
        <begin position="741"/>
        <end position="766"/>
    </location>
</feature>
<feature type="transmembrane region" description="Helical" evidence="2">
    <location>
        <begin position="421"/>
        <end position="439"/>
    </location>
</feature>
<evidence type="ECO:0000256" key="1">
    <source>
        <dbReference type="SAM" id="MobiDB-lite"/>
    </source>
</evidence>
<keyword evidence="2" id="KW-1133">Transmembrane helix</keyword>
<feature type="transmembrane region" description="Helical" evidence="2">
    <location>
        <begin position="446"/>
        <end position="465"/>
    </location>
</feature>
<name>A0A9X2VT07_9PSEU</name>
<accession>A0A9X2VT07</accession>
<dbReference type="Proteomes" id="UP001141259">
    <property type="component" value="Unassembled WGS sequence"/>
</dbReference>
<feature type="transmembrane region" description="Helical" evidence="2">
    <location>
        <begin position="339"/>
        <end position="358"/>
    </location>
</feature>
<feature type="region of interest" description="Disordered" evidence="1">
    <location>
        <begin position="1"/>
        <end position="23"/>
    </location>
</feature>
<gene>
    <name evidence="3" type="ORF">NZH93_35710</name>
</gene>
<keyword evidence="4" id="KW-1185">Reference proteome</keyword>
<evidence type="ECO:0000256" key="2">
    <source>
        <dbReference type="SAM" id="Phobius"/>
    </source>
</evidence>
<feature type="transmembrane region" description="Helical" evidence="2">
    <location>
        <begin position="395"/>
        <end position="415"/>
    </location>
</feature>
<evidence type="ECO:0000313" key="3">
    <source>
        <dbReference type="EMBL" id="MCS7482225.1"/>
    </source>
</evidence>
<feature type="transmembrane region" description="Helical" evidence="2">
    <location>
        <begin position="172"/>
        <end position="189"/>
    </location>
</feature>
<feature type="transmembrane region" description="Helical" evidence="2">
    <location>
        <begin position="303"/>
        <end position="327"/>
    </location>
</feature>
<reference evidence="3" key="1">
    <citation type="submission" date="2022-08" db="EMBL/GenBank/DDBJ databases">
        <authorList>
            <person name="Tistechok S."/>
            <person name="Samborskyy M."/>
            <person name="Roman I."/>
        </authorList>
    </citation>
    <scope>NUCLEOTIDE SEQUENCE</scope>
    <source>
        <strain evidence="3">DSM 103496</strain>
    </source>
</reference>
<evidence type="ECO:0000313" key="4">
    <source>
        <dbReference type="Proteomes" id="UP001141259"/>
    </source>
</evidence>
<feature type="transmembrane region" description="Helical" evidence="2">
    <location>
        <begin position="364"/>
        <end position="383"/>
    </location>
</feature>
<proteinExistence type="predicted"/>
<feature type="transmembrane region" description="Helical" evidence="2">
    <location>
        <begin position="148"/>
        <end position="166"/>
    </location>
</feature>
<feature type="transmembrane region" description="Helical" evidence="2">
    <location>
        <begin position="705"/>
        <end position="730"/>
    </location>
</feature>
<dbReference type="RefSeq" id="WP_259627698.1">
    <property type="nucleotide sequence ID" value="NZ_JANYMP010000022.1"/>
</dbReference>
<dbReference type="AlphaFoldDB" id="A0A9X2VT07"/>